<name>A0A8K0D4I7_IGNLU</name>
<dbReference type="FunFam" id="3.30.160.60:FF:000446">
    <property type="entry name" value="Zinc finger protein"/>
    <property type="match status" value="1"/>
</dbReference>
<keyword evidence="9" id="KW-0539">Nucleus</keyword>
<feature type="domain" description="C2H2-type" evidence="12">
    <location>
        <begin position="647"/>
        <end position="669"/>
    </location>
</feature>
<dbReference type="GO" id="GO:0008270">
    <property type="term" value="F:zinc ion binding"/>
    <property type="evidence" value="ECO:0007669"/>
    <property type="project" value="UniProtKB-KW"/>
</dbReference>
<keyword evidence="7" id="KW-0238">DNA-binding</keyword>
<dbReference type="EMBL" id="VTPC01004488">
    <property type="protein sequence ID" value="KAF2897071.1"/>
    <property type="molecule type" value="Genomic_DNA"/>
</dbReference>
<dbReference type="SMART" id="SM00355">
    <property type="entry name" value="ZnF_C2H2"/>
    <property type="match status" value="6"/>
</dbReference>
<comment type="caution">
    <text evidence="13">The sequence shown here is derived from an EMBL/GenBank/DDBJ whole genome shotgun (WGS) entry which is preliminary data.</text>
</comment>
<evidence type="ECO:0000256" key="2">
    <source>
        <dbReference type="ARBA" id="ARBA00022723"/>
    </source>
</evidence>
<dbReference type="Pfam" id="PF00096">
    <property type="entry name" value="zf-C2H2"/>
    <property type="match status" value="4"/>
</dbReference>
<dbReference type="PROSITE" id="PS50157">
    <property type="entry name" value="ZINC_FINGER_C2H2_2"/>
    <property type="match status" value="6"/>
</dbReference>
<comment type="subcellular location">
    <subcellularLocation>
        <location evidence="1">Nucleus</location>
    </subcellularLocation>
</comment>
<reference evidence="13" key="1">
    <citation type="submission" date="2019-08" db="EMBL/GenBank/DDBJ databases">
        <title>The genome of the North American firefly Photinus pyralis.</title>
        <authorList>
            <consortium name="Photinus pyralis genome working group"/>
            <person name="Fallon T.R."/>
            <person name="Sander Lower S.E."/>
            <person name="Weng J.-K."/>
        </authorList>
    </citation>
    <scope>NUCLEOTIDE SEQUENCE</scope>
    <source>
        <strain evidence="13">TRF0915ILg1</strain>
        <tissue evidence="13">Whole body</tissue>
    </source>
</reference>
<evidence type="ECO:0000256" key="1">
    <source>
        <dbReference type="ARBA" id="ARBA00004123"/>
    </source>
</evidence>
<feature type="region of interest" description="Disordered" evidence="11">
    <location>
        <begin position="515"/>
        <end position="547"/>
    </location>
</feature>
<feature type="compositionally biased region" description="Low complexity" evidence="11">
    <location>
        <begin position="521"/>
        <end position="533"/>
    </location>
</feature>
<dbReference type="FunFam" id="3.30.160.60:FF:000005">
    <property type="entry name" value="Zinc finger protein 14 homolog"/>
    <property type="match status" value="1"/>
</dbReference>
<dbReference type="AlphaFoldDB" id="A0A8K0D4I7"/>
<evidence type="ECO:0000313" key="14">
    <source>
        <dbReference type="Proteomes" id="UP000801492"/>
    </source>
</evidence>
<keyword evidence="5" id="KW-0862">Zinc</keyword>
<keyword evidence="2" id="KW-0479">Metal-binding</keyword>
<protein>
    <recommendedName>
        <fullName evidence="12">C2H2-type domain-containing protein</fullName>
    </recommendedName>
</protein>
<sequence>MTSVNHSVIENGSIKFIDVGSDILQLKNNEEEYNLNIQGGTPTIFVQQGQYVIPVGGHAVILQDDQGDFEQYIINNVVTDEDTQETDEIQEVVGQPIIYYSGEFTDQSEVFEDGGDSSENTNIVDEVVEDESNAIVKHFKLESNYIQNYQDEQTNDDSSIENNFLQVQDETGTDKIIIATNEQQQPQYQYAILKNGKLHLQTLDIVDAVHCSIENNEQNQQLQERLEAFQQSITMDDAPSATSTVDLDKITGRNLITGQTVTLDSYFDKLQRRLAAADVTNQCLTYNTKKRRRTNSFQESQSVNKKVNKNSTPNESFINKKIIVGKTSNGKRIVGKIVRVEVGGKKDENICTEETQSTEAEISNTKIVQNDQVGSEMTSYISNVSLTTDENKDLGLIADSQDVSSKLSVLNWDSQDESTVQPQIIIKKHLVTRENFDYNIGKTLAGLMDMETVQRSLQNKNLVVKLVEKTYDRNADEFNRTVSYVYGHMELIQCDIENPDSQQWTFVLHNGNSNITKENGDNNGNINENGSEEQVSSSMNEKQEEEINHDSDIIAASGNEEIRDDDCDADEGRDALEMEDVWAPYDETASVTITITVDKNGKKSTRVNLSPQQSESRCSICNKEFKTGIQMRKHRHRKIHATDERWYQCPQCSKSFNTAGSLKRHLTVHDPSLRPLECSVCAQRFTDESSLRKHLLIHTGIRAYTCDICSRAFVNQGDLNFHRRIHDPVKQYRCEVCGQEFSRHSNLVRHAEIHRGAGALHRCDICGCSYSFVSSLTRHIVQKHINQPQQQ</sequence>
<dbReference type="FunFam" id="3.30.160.60:FF:000100">
    <property type="entry name" value="Zinc finger 45-like"/>
    <property type="match status" value="1"/>
</dbReference>
<feature type="domain" description="C2H2-type" evidence="12">
    <location>
        <begin position="761"/>
        <end position="789"/>
    </location>
</feature>
<dbReference type="InterPro" id="IPR036236">
    <property type="entry name" value="Znf_C2H2_sf"/>
</dbReference>
<gene>
    <name evidence="13" type="ORF">ILUMI_09098</name>
</gene>
<dbReference type="SUPFAM" id="SSF57667">
    <property type="entry name" value="beta-beta-alpha zinc fingers"/>
    <property type="match status" value="3"/>
</dbReference>
<keyword evidence="6" id="KW-0805">Transcription regulation</keyword>
<organism evidence="13 14">
    <name type="scientific">Ignelater luminosus</name>
    <name type="common">Cucubano</name>
    <name type="synonym">Pyrophorus luminosus</name>
    <dbReference type="NCBI Taxonomy" id="2038154"/>
    <lineage>
        <taxon>Eukaryota</taxon>
        <taxon>Metazoa</taxon>
        <taxon>Ecdysozoa</taxon>
        <taxon>Arthropoda</taxon>
        <taxon>Hexapoda</taxon>
        <taxon>Insecta</taxon>
        <taxon>Pterygota</taxon>
        <taxon>Neoptera</taxon>
        <taxon>Endopterygota</taxon>
        <taxon>Coleoptera</taxon>
        <taxon>Polyphaga</taxon>
        <taxon>Elateriformia</taxon>
        <taxon>Elateroidea</taxon>
        <taxon>Elateridae</taxon>
        <taxon>Agrypninae</taxon>
        <taxon>Pyrophorini</taxon>
        <taxon>Ignelater</taxon>
    </lineage>
</organism>
<dbReference type="GO" id="GO:0000981">
    <property type="term" value="F:DNA-binding transcription factor activity, RNA polymerase II-specific"/>
    <property type="evidence" value="ECO:0007669"/>
    <property type="project" value="TreeGrafter"/>
</dbReference>
<evidence type="ECO:0000259" key="12">
    <source>
        <dbReference type="PROSITE" id="PS50157"/>
    </source>
</evidence>
<keyword evidence="4 10" id="KW-0863">Zinc-finger</keyword>
<evidence type="ECO:0000256" key="3">
    <source>
        <dbReference type="ARBA" id="ARBA00022737"/>
    </source>
</evidence>
<dbReference type="InterPro" id="IPR013087">
    <property type="entry name" value="Znf_C2H2_type"/>
</dbReference>
<feature type="domain" description="C2H2-type" evidence="12">
    <location>
        <begin position="704"/>
        <end position="731"/>
    </location>
</feature>
<evidence type="ECO:0000256" key="11">
    <source>
        <dbReference type="SAM" id="MobiDB-lite"/>
    </source>
</evidence>
<dbReference type="OrthoDB" id="1405595at2759"/>
<dbReference type="GO" id="GO:0005634">
    <property type="term" value="C:nucleus"/>
    <property type="evidence" value="ECO:0007669"/>
    <property type="project" value="UniProtKB-SubCell"/>
</dbReference>
<evidence type="ECO:0000256" key="5">
    <source>
        <dbReference type="ARBA" id="ARBA00022833"/>
    </source>
</evidence>
<dbReference type="Pfam" id="PF13912">
    <property type="entry name" value="zf-C2H2_6"/>
    <property type="match status" value="1"/>
</dbReference>
<evidence type="ECO:0000256" key="7">
    <source>
        <dbReference type="ARBA" id="ARBA00023125"/>
    </source>
</evidence>
<dbReference type="Gene3D" id="3.30.160.60">
    <property type="entry name" value="Classic Zinc Finger"/>
    <property type="match status" value="4"/>
</dbReference>
<evidence type="ECO:0000256" key="10">
    <source>
        <dbReference type="PROSITE-ProRule" id="PRU00042"/>
    </source>
</evidence>
<dbReference type="FunFam" id="3.30.160.60:FF:000325">
    <property type="entry name" value="ZFP90 zinc finger protein"/>
    <property type="match status" value="1"/>
</dbReference>
<dbReference type="PROSITE" id="PS00028">
    <property type="entry name" value="ZINC_FINGER_C2H2_1"/>
    <property type="match status" value="5"/>
</dbReference>
<dbReference type="PANTHER" id="PTHR24394:SF48">
    <property type="entry name" value="ZINC FINGER PROTEIN 771"/>
    <property type="match status" value="1"/>
</dbReference>
<keyword evidence="8" id="KW-0804">Transcription</keyword>
<evidence type="ECO:0000313" key="13">
    <source>
        <dbReference type="EMBL" id="KAF2897071.1"/>
    </source>
</evidence>
<dbReference type="Proteomes" id="UP000801492">
    <property type="component" value="Unassembled WGS sequence"/>
</dbReference>
<feature type="domain" description="C2H2-type" evidence="12">
    <location>
        <begin position="676"/>
        <end position="703"/>
    </location>
</feature>
<keyword evidence="14" id="KW-1185">Reference proteome</keyword>
<evidence type="ECO:0000256" key="9">
    <source>
        <dbReference type="ARBA" id="ARBA00023242"/>
    </source>
</evidence>
<keyword evidence="3" id="KW-0677">Repeat</keyword>
<dbReference type="PANTHER" id="PTHR24394">
    <property type="entry name" value="ZINC FINGER PROTEIN"/>
    <property type="match status" value="1"/>
</dbReference>
<evidence type="ECO:0000256" key="6">
    <source>
        <dbReference type="ARBA" id="ARBA00023015"/>
    </source>
</evidence>
<dbReference type="GO" id="GO:0003677">
    <property type="term" value="F:DNA binding"/>
    <property type="evidence" value="ECO:0007669"/>
    <property type="project" value="UniProtKB-KW"/>
</dbReference>
<accession>A0A8K0D4I7</accession>
<feature type="domain" description="C2H2-type" evidence="12">
    <location>
        <begin position="732"/>
        <end position="759"/>
    </location>
</feature>
<evidence type="ECO:0000256" key="4">
    <source>
        <dbReference type="ARBA" id="ARBA00022771"/>
    </source>
</evidence>
<feature type="domain" description="C2H2-type" evidence="12">
    <location>
        <begin position="616"/>
        <end position="645"/>
    </location>
</feature>
<proteinExistence type="predicted"/>
<evidence type="ECO:0000256" key="8">
    <source>
        <dbReference type="ARBA" id="ARBA00023163"/>
    </source>
</evidence>